<dbReference type="Gene3D" id="3.30.450.20">
    <property type="entry name" value="PAS domain"/>
    <property type="match status" value="2"/>
</dbReference>
<protein>
    <recommendedName>
        <fullName evidence="3">histidine kinase</fullName>
        <ecNumber evidence="3">2.7.13.3</ecNumber>
    </recommendedName>
</protein>
<keyword evidence="5 12" id="KW-0808">Transferase</keyword>
<keyword evidence="13" id="KW-1185">Reference proteome</keyword>
<dbReference type="InterPro" id="IPR005467">
    <property type="entry name" value="His_kinase_dom"/>
</dbReference>
<evidence type="ECO:0000256" key="9">
    <source>
        <dbReference type="ARBA" id="ARBA00023012"/>
    </source>
</evidence>
<organism evidence="12 13">
    <name type="scientific">Corynebacterium comes</name>
    <dbReference type="NCBI Taxonomy" id="2675218"/>
    <lineage>
        <taxon>Bacteria</taxon>
        <taxon>Bacillati</taxon>
        <taxon>Actinomycetota</taxon>
        <taxon>Actinomycetes</taxon>
        <taxon>Mycobacteriales</taxon>
        <taxon>Corynebacteriaceae</taxon>
        <taxon>Corynebacterium</taxon>
    </lineage>
</organism>
<sequence>MQPSSDDLLTMAQYSQNAILVHEKDSLRILWANDQACRIFQYSVPELRSLKAHHMSSQDERYRREDGVAWLHSAALYGSSRRQWKYLAADGTEFLTDSTATLVPFQAGEALMVEIRVIEEDEQRPDSPEWVSTSLERIMSHTASGVLVLDTDNRVERASPYAAGLFGYAASEIIGEELGNLGTTDLGVSEEQLRETIVQPERQINFRLKVDGENRTFRWLSCNLENVRIEGTTYRVLTVRDIQDRVEAEQREKAQREQLQYLSRYNAMGDMAMVLAHDLGQPLAASLNFLSGLKTRLNTPTPNFTQLNYGIEMVEKQLRRASEIVASAKRYVRRIESTAAEFSLPATIAESLYFVRLRAEEEGVVVNADLGTEELMMEGESVLIGQVIINLCMNAIDEIKRPDTLVKELDIKLTEFGGLASLSITDQGRGMDAVPAEQLAAGAFSSKKDGSGIGLIISEHIAQRHGGTILFTPNKPRGTIATLSLPLKSVQNAQAENTGPVM</sequence>
<dbReference type="RefSeq" id="WP_197085716.1">
    <property type="nucleotide sequence ID" value="NZ_CP046453.1"/>
</dbReference>
<dbReference type="KEGG" id="ccoe:CETAM_09565"/>
<evidence type="ECO:0000256" key="6">
    <source>
        <dbReference type="ARBA" id="ARBA00022741"/>
    </source>
</evidence>
<evidence type="ECO:0000256" key="7">
    <source>
        <dbReference type="ARBA" id="ARBA00022777"/>
    </source>
</evidence>
<dbReference type="InterPro" id="IPR036097">
    <property type="entry name" value="HisK_dim/P_sf"/>
</dbReference>
<proteinExistence type="predicted"/>
<keyword evidence="6" id="KW-0547">Nucleotide-binding</keyword>
<dbReference type="PRINTS" id="PR00344">
    <property type="entry name" value="BCTRLSENSOR"/>
</dbReference>
<feature type="domain" description="PAS" evidence="11">
    <location>
        <begin position="131"/>
        <end position="178"/>
    </location>
</feature>
<dbReference type="SMART" id="SM00091">
    <property type="entry name" value="PAS"/>
    <property type="match status" value="2"/>
</dbReference>
<keyword evidence="4" id="KW-0597">Phosphoprotein</keyword>
<evidence type="ECO:0000256" key="8">
    <source>
        <dbReference type="ARBA" id="ARBA00022840"/>
    </source>
</evidence>
<evidence type="ECO:0000313" key="13">
    <source>
        <dbReference type="Proteomes" id="UP000425178"/>
    </source>
</evidence>
<dbReference type="Gene3D" id="3.30.565.10">
    <property type="entry name" value="Histidine kinase-like ATPase, C-terminal domain"/>
    <property type="match status" value="1"/>
</dbReference>
<dbReference type="SUPFAM" id="SSF55874">
    <property type="entry name" value="ATPase domain of HSP90 chaperone/DNA topoisomerase II/histidine kinase"/>
    <property type="match status" value="1"/>
</dbReference>
<feature type="domain" description="Histidine kinase" evidence="10">
    <location>
        <begin position="274"/>
        <end position="489"/>
    </location>
</feature>
<dbReference type="PROSITE" id="PS50112">
    <property type="entry name" value="PAS"/>
    <property type="match status" value="1"/>
</dbReference>
<evidence type="ECO:0000313" key="12">
    <source>
        <dbReference type="EMBL" id="QGU05162.1"/>
    </source>
</evidence>
<dbReference type="SUPFAM" id="SSF47384">
    <property type="entry name" value="Homodimeric domain of signal transducing histidine kinase"/>
    <property type="match status" value="1"/>
</dbReference>
<evidence type="ECO:0000259" key="11">
    <source>
        <dbReference type="PROSITE" id="PS50112"/>
    </source>
</evidence>
<evidence type="ECO:0000256" key="2">
    <source>
        <dbReference type="ARBA" id="ARBA00004236"/>
    </source>
</evidence>
<dbReference type="PANTHER" id="PTHR43065">
    <property type="entry name" value="SENSOR HISTIDINE KINASE"/>
    <property type="match status" value="1"/>
</dbReference>
<evidence type="ECO:0000259" key="10">
    <source>
        <dbReference type="PROSITE" id="PS50109"/>
    </source>
</evidence>
<dbReference type="CDD" id="cd00130">
    <property type="entry name" value="PAS"/>
    <property type="match status" value="1"/>
</dbReference>
<dbReference type="InterPro" id="IPR004358">
    <property type="entry name" value="Sig_transdc_His_kin-like_C"/>
</dbReference>
<dbReference type="PROSITE" id="PS50109">
    <property type="entry name" value="HIS_KIN"/>
    <property type="match status" value="1"/>
</dbReference>
<gene>
    <name evidence="12" type="primary">fixL2</name>
    <name evidence="12" type="ORF">CETAM_09565</name>
</gene>
<dbReference type="GO" id="GO:0000155">
    <property type="term" value="F:phosphorelay sensor kinase activity"/>
    <property type="evidence" value="ECO:0007669"/>
    <property type="project" value="InterPro"/>
</dbReference>
<dbReference type="InterPro" id="IPR003594">
    <property type="entry name" value="HATPase_dom"/>
</dbReference>
<reference evidence="12 13" key="1">
    <citation type="journal article" date="2021" name="Int. J. Syst. Evol. Microbiol.">
        <title>Classification of three corynebacterial strains isolated from a small paddock in North Rhine-Westphalia: proposal of &lt;i&gt;Corynebacterium kalinowskii&lt;/i&gt; sp. nov., &lt;i&gt;Corynebacterium comes&lt;/i&gt; sp. nov. and &lt;i&gt;Corynebacterium occultum&lt;/i&gt; sp. nov.</title>
        <authorList>
            <person name="Schaffert L."/>
            <person name="Ruwe M."/>
            <person name="Milse J."/>
            <person name="Hanuschka K."/>
            <person name="Ortseifen V."/>
            <person name="Droste J."/>
            <person name="Brandt D."/>
            <person name="Schl L."/>
            <person name="Kutter Y."/>
            <person name="Vinke S."/>
            <person name="Vieh P."/>
            <person name="Jacob L."/>
            <person name="L N.C."/>
            <person name="Schulte-Berndt E."/>
            <person name="Hain C."/>
            <person name="Linder M."/>
            <person name="Schmidt P."/>
            <person name="Wollenschl L."/>
            <person name="Luttermann T."/>
            <person name="Thieme E."/>
            <person name="Hassa J."/>
            <person name="Haak M."/>
            <person name="Wittchen M."/>
            <person name="Mentz A."/>
            <person name="Persicke M."/>
            <person name="Busche T."/>
            <person name="R C."/>
        </authorList>
    </citation>
    <scope>NUCLEOTIDE SEQUENCE [LARGE SCALE GENOMIC DNA]</scope>
    <source>
        <strain evidence="12 13">2019</strain>
    </source>
</reference>
<evidence type="ECO:0000256" key="4">
    <source>
        <dbReference type="ARBA" id="ARBA00022553"/>
    </source>
</evidence>
<dbReference type="InterPro" id="IPR003661">
    <property type="entry name" value="HisK_dim/P_dom"/>
</dbReference>
<dbReference type="SUPFAM" id="SSF55785">
    <property type="entry name" value="PYP-like sensor domain (PAS domain)"/>
    <property type="match status" value="2"/>
</dbReference>
<keyword evidence="9" id="KW-0902">Two-component regulatory system</keyword>
<dbReference type="Pfam" id="PF13188">
    <property type="entry name" value="PAS_8"/>
    <property type="match status" value="1"/>
</dbReference>
<evidence type="ECO:0000256" key="3">
    <source>
        <dbReference type="ARBA" id="ARBA00012438"/>
    </source>
</evidence>
<accession>A0A6B8VIJ0</accession>
<dbReference type="Pfam" id="PF02518">
    <property type="entry name" value="HATPase_c"/>
    <property type="match status" value="1"/>
</dbReference>
<dbReference type="NCBIfam" id="TIGR00229">
    <property type="entry name" value="sensory_box"/>
    <property type="match status" value="1"/>
</dbReference>
<evidence type="ECO:0000256" key="5">
    <source>
        <dbReference type="ARBA" id="ARBA00022679"/>
    </source>
</evidence>
<dbReference type="GO" id="GO:0005886">
    <property type="term" value="C:plasma membrane"/>
    <property type="evidence" value="ECO:0007669"/>
    <property type="project" value="UniProtKB-SubCell"/>
</dbReference>
<dbReference type="SMART" id="SM00387">
    <property type="entry name" value="HATPase_c"/>
    <property type="match status" value="1"/>
</dbReference>
<evidence type="ECO:0000256" key="1">
    <source>
        <dbReference type="ARBA" id="ARBA00000085"/>
    </source>
</evidence>
<dbReference type="InterPro" id="IPR000014">
    <property type="entry name" value="PAS"/>
</dbReference>
<dbReference type="Pfam" id="PF13426">
    <property type="entry name" value="PAS_9"/>
    <property type="match status" value="1"/>
</dbReference>
<dbReference type="EC" id="2.7.13.3" evidence="3"/>
<dbReference type="GO" id="GO:0005524">
    <property type="term" value="F:ATP binding"/>
    <property type="evidence" value="ECO:0007669"/>
    <property type="project" value="UniProtKB-KW"/>
</dbReference>
<dbReference type="Gene3D" id="1.10.287.130">
    <property type="match status" value="1"/>
</dbReference>
<dbReference type="Proteomes" id="UP000425178">
    <property type="component" value="Chromosome"/>
</dbReference>
<keyword evidence="7" id="KW-0418">Kinase</keyword>
<dbReference type="CDD" id="cd00082">
    <property type="entry name" value="HisKA"/>
    <property type="match status" value="1"/>
</dbReference>
<keyword evidence="8" id="KW-0067">ATP-binding</keyword>
<dbReference type="AlphaFoldDB" id="A0A6B8VIJ0"/>
<dbReference type="EMBL" id="CP046453">
    <property type="protein sequence ID" value="QGU05162.1"/>
    <property type="molecule type" value="Genomic_DNA"/>
</dbReference>
<dbReference type="InterPro" id="IPR036890">
    <property type="entry name" value="HATPase_C_sf"/>
</dbReference>
<dbReference type="InterPro" id="IPR035965">
    <property type="entry name" value="PAS-like_dom_sf"/>
</dbReference>
<name>A0A6B8VIJ0_9CORY</name>
<comment type="subcellular location">
    <subcellularLocation>
        <location evidence="2">Cell membrane</location>
    </subcellularLocation>
</comment>
<dbReference type="PANTHER" id="PTHR43065:SF10">
    <property type="entry name" value="PEROXIDE STRESS-ACTIVATED HISTIDINE KINASE MAK3"/>
    <property type="match status" value="1"/>
</dbReference>
<comment type="catalytic activity">
    <reaction evidence="1">
        <text>ATP + protein L-histidine = ADP + protein N-phospho-L-histidine.</text>
        <dbReference type="EC" id="2.7.13.3"/>
    </reaction>
</comment>